<evidence type="ECO:0000256" key="2">
    <source>
        <dbReference type="ARBA" id="ARBA00023002"/>
    </source>
</evidence>
<evidence type="ECO:0000259" key="5">
    <source>
        <dbReference type="Pfam" id="PF02662"/>
    </source>
</evidence>
<organism evidence="6">
    <name type="scientific">Desulfobacca acetoxidans</name>
    <dbReference type="NCBI Taxonomy" id="60893"/>
    <lineage>
        <taxon>Bacteria</taxon>
        <taxon>Pseudomonadati</taxon>
        <taxon>Thermodesulfobacteriota</taxon>
        <taxon>Desulfobaccia</taxon>
        <taxon>Desulfobaccales</taxon>
        <taxon>Desulfobaccaceae</taxon>
        <taxon>Desulfobacca</taxon>
    </lineage>
</organism>
<comment type="caution">
    <text evidence="6">The sequence shown here is derived from an EMBL/GenBank/DDBJ whole genome shotgun (WGS) entry which is preliminary data.</text>
</comment>
<protein>
    <submittedName>
        <fullName evidence="6">Hydrogenase iron-sulfur subunit</fullName>
    </submittedName>
</protein>
<reference evidence="6" key="1">
    <citation type="journal article" date="2020" name="mSystems">
        <title>Genome- and Community-Level Interaction Insights into Carbon Utilization and Element Cycling Functions of Hydrothermarchaeota in Hydrothermal Sediment.</title>
        <authorList>
            <person name="Zhou Z."/>
            <person name="Liu Y."/>
            <person name="Xu W."/>
            <person name="Pan J."/>
            <person name="Luo Z.H."/>
            <person name="Li M."/>
        </authorList>
    </citation>
    <scope>NUCLEOTIDE SEQUENCE [LARGE SCALE GENOMIC DNA]</scope>
    <source>
        <strain evidence="6">SpSt-767</strain>
    </source>
</reference>
<dbReference type="GO" id="GO:0051536">
    <property type="term" value="F:iron-sulfur cluster binding"/>
    <property type="evidence" value="ECO:0007669"/>
    <property type="project" value="UniProtKB-KW"/>
</dbReference>
<evidence type="ECO:0000256" key="1">
    <source>
        <dbReference type="ARBA" id="ARBA00022723"/>
    </source>
</evidence>
<sequence length="143" mass="15761">MNQKLNVVLMACRQAVPDPLRLSNPLGQAGLNVRVIHEPCSSKVEVFQMLRTLASDADLLWIVGCPEPACQLVEGSFRMAKRVGHARDYLKEIGLEPERLGMTQLPAGNQEALAALAKEILERARRLGPNPARVSTKVEKEQP</sequence>
<dbReference type="GO" id="GO:0046872">
    <property type="term" value="F:metal ion binding"/>
    <property type="evidence" value="ECO:0007669"/>
    <property type="project" value="UniProtKB-KW"/>
</dbReference>
<name>A0A7V6A2H1_9BACT</name>
<dbReference type="AlphaFoldDB" id="A0A7V6A2H1"/>
<evidence type="ECO:0000256" key="4">
    <source>
        <dbReference type="ARBA" id="ARBA00023014"/>
    </source>
</evidence>
<dbReference type="EMBL" id="DTGR01000076">
    <property type="protein sequence ID" value="HHS29072.1"/>
    <property type="molecule type" value="Genomic_DNA"/>
</dbReference>
<evidence type="ECO:0000313" key="6">
    <source>
        <dbReference type="EMBL" id="HHS29072.1"/>
    </source>
</evidence>
<dbReference type="InterPro" id="IPR003813">
    <property type="entry name" value="MvhD/FlpD"/>
</dbReference>
<gene>
    <name evidence="6" type="ORF">ENV52_05150</name>
</gene>
<dbReference type="Pfam" id="PF02662">
    <property type="entry name" value="FlpD"/>
    <property type="match status" value="1"/>
</dbReference>
<accession>A0A7V6A2H1</accession>
<keyword evidence="2" id="KW-0560">Oxidoreductase</keyword>
<keyword evidence="1" id="KW-0479">Metal-binding</keyword>
<proteinExistence type="predicted"/>
<keyword evidence="4" id="KW-0411">Iron-sulfur</keyword>
<evidence type="ECO:0000256" key="3">
    <source>
        <dbReference type="ARBA" id="ARBA00023004"/>
    </source>
</evidence>
<dbReference type="GO" id="GO:0016491">
    <property type="term" value="F:oxidoreductase activity"/>
    <property type="evidence" value="ECO:0007669"/>
    <property type="project" value="UniProtKB-KW"/>
</dbReference>
<feature type="domain" description="F420-non-reducing hydrogenase iron-sulfur subunit D" evidence="5">
    <location>
        <begin position="31"/>
        <end position="128"/>
    </location>
</feature>
<keyword evidence="3" id="KW-0408">Iron</keyword>